<evidence type="ECO:0000313" key="3">
    <source>
        <dbReference type="Proteomes" id="UP001163046"/>
    </source>
</evidence>
<protein>
    <submittedName>
        <fullName evidence="2">Uncharacterized protein</fullName>
    </submittedName>
</protein>
<keyword evidence="3" id="KW-1185">Reference proteome</keyword>
<feature type="compositionally biased region" description="Low complexity" evidence="1">
    <location>
        <begin position="217"/>
        <end position="235"/>
    </location>
</feature>
<gene>
    <name evidence="2" type="ORF">OS493_004884</name>
</gene>
<name>A0A9X0CT47_9CNID</name>
<reference evidence="2" key="1">
    <citation type="submission" date="2023-01" db="EMBL/GenBank/DDBJ databases">
        <title>Genome assembly of the deep-sea coral Lophelia pertusa.</title>
        <authorList>
            <person name="Herrera S."/>
            <person name="Cordes E."/>
        </authorList>
    </citation>
    <scope>NUCLEOTIDE SEQUENCE</scope>
    <source>
        <strain evidence="2">USNM1676648</strain>
        <tissue evidence="2">Polyp</tissue>
    </source>
</reference>
<accession>A0A9X0CT47</accession>
<feature type="region of interest" description="Disordered" evidence="1">
    <location>
        <begin position="216"/>
        <end position="244"/>
    </location>
</feature>
<dbReference type="OrthoDB" id="5968879at2759"/>
<dbReference type="EMBL" id="MU826827">
    <property type="protein sequence ID" value="KAJ7374546.1"/>
    <property type="molecule type" value="Genomic_DNA"/>
</dbReference>
<feature type="region of interest" description="Disordered" evidence="1">
    <location>
        <begin position="1"/>
        <end position="21"/>
    </location>
</feature>
<organism evidence="2 3">
    <name type="scientific">Desmophyllum pertusum</name>
    <dbReference type="NCBI Taxonomy" id="174260"/>
    <lineage>
        <taxon>Eukaryota</taxon>
        <taxon>Metazoa</taxon>
        <taxon>Cnidaria</taxon>
        <taxon>Anthozoa</taxon>
        <taxon>Hexacorallia</taxon>
        <taxon>Scleractinia</taxon>
        <taxon>Caryophylliina</taxon>
        <taxon>Caryophylliidae</taxon>
        <taxon>Desmophyllum</taxon>
    </lineage>
</organism>
<dbReference type="Proteomes" id="UP001163046">
    <property type="component" value="Unassembled WGS sequence"/>
</dbReference>
<proteinExistence type="predicted"/>
<dbReference type="AlphaFoldDB" id="A0A9X0CT47"/>
<feature type="region of interest" description="Disordered" evidence="1">
    <location>
        <begin position="32"/>
        <end position="51"/>
    </location>
</feature>
<sequence>MPAKKGTTKSGSKITQSRKAFQKEIRVKNFTPGKTARKLLKSKQMKSAKKSRVVQSLTEKFSSAEKVTGCAKRKKESESLVETCSNQVKKKKKMSTLQKGEVAKAEQIVCSFEEINTSDSIHELRQQVSTALQGKLKRRNKHKLKDRKLVNPLGEIYIPANIAKTEDFLTFLCLRGNSSLPRSFEVFNNPDPFFTQPAHQFPDEGAMFPIQSSVTYSPPLSSAPSESSAASPMSSTDGWLVNED</sequence>
<feature type="compositionally biased region" description="Basic residues" evidence="1">
    <location>
        <begin position="35"/>
        <end position="51"/>
    </location>
</feature>
<comment type="caution">
    <text evidence="2">The sequence shown here is derived from an EMBL/GenBank/DDBJ whole genome shotgun (WGS) entry which is preliminary data.</text>
</comment>
<evidence type="ECO:0000313" key="2">
    <source>
        <dbReference type="EMBL" id="KAJ7374546.1"/>
    </source>
</evidence>
<feature type="compositionally biased region" description="Low complexity" evidence="1">
    <location>
        <begin position="1"/>
        <end position="13"/>
    </location>
</feature>
<evidence type="ECO:0000256" key="1">
    <source>
        <dbReference type="SAM" id="MobiDB-lite"/>
    </source>
</evidence>